<keyword evidence="1" id="KW-0812">Transmembrane</keyword>
<protein>
    <submittedName>
        <fullName evidence="2">ATP synthase F0 subunit 8</fullName>
    </submittedName>
</protein>
<keyword evidence="1" id="KW-1133">Transmembrane helix</keyword>
<proteinExistence type="predicted"/>
<dbReference type="EMBL" id="KM000131">
    <property type="protein sequence ID" value="AIM19539.1"/>
    <property type="molecule type" value="Genomic_DNA"/>
</dbReference>
<name>A0A088DP57_9HEMI</name>
<sequence>MPQMSPMYWLLLMIYFIILMMVLLTFIYFTFCNKPTIKFMDLKKKYVNWLW</sequence>
<evidence type="ECO:0000313" key="2">
    <source>
        <dbReference type="EMBL" id="AIM19539.1"/>
    </source>
</evidence>
<reference evidence="2" key="1">
    <citation type="submission" date="2014-05" db="EMBL/GenBank/DDBJ databases">
        <title>Non-adaptive lineage splitting in a bacterial symbiont results in two genomes with the functionality of one.</title>
        <authorList>
            <person name="Van Leuven J.T."/>
            <person name="Meister R."/>
            <person name="Simon C."/>
            <person name="McCutcheon J.P."/>
        </authorList>
    </citation>
    <scope>NUCLEOTIDE SEQUENCE</scope>
    <source>
        <strain evidence="2">Dsem</strain>
    </source>
</reference>
<evidence type="ECO:0000256" key="1">
    <source>
        <dbReference type="SAM" id="Phobius"/>
    </source>
</evidence>
<keyword evidence="1" id="KW-0472">Membrane</keyword>
<accession>A0A088DP57</accession>
<feature type="transmembrane region" description="Helical" evidence="1">
    <location>
        <begin position="6"/>
        <end position="31"/>
    </location>
</feature>
<gene>
    <name evidence="2" type="primary">ATP8</name>
    <name evidence="2" type="ORF">DICSEMmt_014</name>
</gene>
<geneLocation type="mitochondrion" evidence="2"/>
<dbReference type="AlphaFoldDB" id="A0A088DP57"/>
<organism evidence="2">
    <name type="scientific">Diceroprocta semicincta</name>
    <dbReference type="NCBI Taxonomy" id="946270"/>
    <lineage>
        <taxon>Eukaryota</taxon>
        <taxon>Metazoa</taxon>
        <taxon>Ecdysozoa</taxon>
        <taxon>Arthropoda</taxon>
        <taxon>Hexapoda</taxon>
        <taxon>Insecta</taxon>
        <taxon>Pterygota</taxon>
        <taxon>Neoptera</taxon>
        <taxon>Paraneoptera</taxon>
        <taxon>Hemiptera</taxon>
        <taxon>Auchenorrhyncha</taxon>
        <taxon>Cicadoidea</taxon>
        <taxon>Cicadidae</taxon>
        <taxon>Cicadinae</taxon>
        <taxon>Fidicinini</taxon>
        <taxon>Diceroprocta</taxon>
    </lineage>
</organism>
<keyword evidence="2" id="KW-0496">Mitochondrion</keyword>